<dbReference type="GO" id="GO:0006730">
    <property type="term" value="P:one-carbon metabolic process"/>
    <property type="evidence" value="ECO:0007669"/>
    <property type="project" value="InterPro"/>
</dbReference>
<dbReference type="Proteomes" id="UP001151088">
    <property type="component" value="Unassembled WGS sequence"/>
</dbReference>
<keyword evidence="5" id="KW-1185">Reference proteome</keyword>
<evidence type="ECO:0000313" key="5">
    <source>
        <dbReference type="Proteomes" id="UP001151088"/>
    </source>
</evidence>
<dbReference type="PIRSF" id="PIRSF004960">
    <property type="entry name" value="MtrH_MtxH"/>
    <property type="match status" value="1"/>
</dbReference>
<dbReference type="Pfam" id="PF02007">
    <property type="entry name" value="MtrH"/>
    <property type="match status" value="1"/>
</dbReference>
<protein>
    <submittedName>
        <fullName evidence="4">Tetrahydromethanopterin S-methyltransferase subunit H</fullName>
        <ecNumber evidence="4">2.1.1.86</ecNumber>
    </submittedName>
</protein>
<name>A0A9X2PGA0_9HYPH</name>
<dbReference type="SUPFAM" id="SSF51717">
    <property type="entry name" value="Dihydropteroate synthetase-like"/>
    <property type="match status" value="1"/>
</dbReference>
<dbReference type="InterPro" id="IPR011005">
    <property type="entry name" value="Dihydropteroate_synth-like_sf"/>
</dbReference>
<reference evidence="4" key="1">
    <citation type="submission" date="2022-08" db="EMBL/GenBank/DDBJ databases">
        <authorList>
            <person name="Li F."/>
        </authorList>
    </citation>
    <scope>NUCLEOTIDE SEQUENCE</scope>
    <source>
        <strain evidence="4">MQZ15Z-1</strain>
    </source>
</reference>
<organism evidence="4 5">
    <name type="scientific">Ancylobacter mangrovi</name>
    <dbReference type="NCBI Taxonomy" id="2972472"/>
    <lineage>
        <taxon>Bacteria</taxon>
        <taxon>Pseudomonadati</taxon>
        <taxon>Pseudomonadota</taxon>
        <taxon>Alphaproteobacteria</taxon>
        <taxon>Hyphomicrobiales</taxon>
        <taxon>Xanthobacteraceae</taxon>
        <taxon>Ancylobacter</taxon>
    </lineage>
</organism>
<comment type="similarity">
    <text evidence="1">Belongs to the MtrH family.</text>
</comment>
<evidence type="ECO:0000256" key="1">
    <source>
        <dbReference type="ARBA" id="ARBA00006230"/>
    </source>
</evidence>
<comment type="caution">
    <text evidence="4">The sequence shown here is derived from an EMBL/GenBank/DDBJ whole genome shotgun (WGS) entry which is preliminary data.</text>
</comment>
<dbReference type="EC" id="2.1.1.86" evidence="4"/>
<dbReference type="EMBL" id="JANTHZ010000004">
    <property type="protein sequence ID" value="MCS0495648.1"/>
    <property type="molecule type" value="Genomic_DNA"/>
</dbReference>
<evidence type="ECO:0000256" key="3">
    <source>
        <dbReference type="ARBA" id="ARBA00022679"/>
    </source>
</evidence>
<keyword evidence="3 4" id="KW-0808">Transferase</keyword>
<dbReference type="GO" id="GO:0008168">
    <property type="term" value="F:methyltransferase activity"/>
    <property type="evidence" value="ECO:0007669"/>
    <property type="project" value="UniProtKB-KW"/>
</dbReference>
<evidence type="ECO:0000256" key="2">
    <source>
        <dbReference type="ARBA" id="ARBA00022603"/>
    </source>
</evidence>
<dbReference type="AlphaFoldDB" id="A0A9X2PGA0"/>
<proteinExistence type="inferred from homology"/>
<dbReference type="GO" id="GO:0032259">
    <property type="term" value="P:methylation"/>
    <property type="evidence" value="ECO:0007669"/>
    <property type="project" value="UniProtKB-KW"/>
</dbReference>
<dbReference type="NCBIfam" id="NF002142">
    <property type="entry name" value="PRK00979.1-1"/>
    <property type="match status" value="1"/>
</dbReference>
<dbReference type="InterPro" id="IPR023467">
    <property type="entry name" value="MeTrfase_MtrH/MtxH"/>
</dbReference>
<evidence type="ECO:0000313" key="4">
    <source>
        <dbReference type="EMBL" id="MCS0495648.1"/>
    </source>
</evidence>
<accession>A0A9X2PGA0</accession>
<dbReference type="RefSeq" id="WP_258732815.1">
    <property type="nucleotide sequence ID" value="NZ_JANTHZ010000004.1"/>
</dbReference>
<gene>
    <name evidence="4" type="ORF">NVS89_11110</name>
</gene>
<keyword evidence="2 4" id="KW-0489">Methyltransferase</keyword>
<sequence length="310" mass="33228">MAELHEINLGKVTIGGPLGGRTGMLVGSIFYDKHSIVTDAFAGTFDEARAAKLIQRVNDTHRTYGMQMAFDVIAASEEAMDRFLRFVAARTDLPMLINATEGEARVQGLKTAAEIGCLDRCIFASLNEDTEPFEIDALKEYKPGAVMILAYDVADPTPEGTVNMIENTFRPWLDEIGVTAPIVDCGVMDPPSIGITNRAIKLVRETFGYPAGGAVANCFPQWTGLKSLGKEFVNLSLGASLLSIRFHGGDFLHYGLIERTVPAAHAVASGEVFLGFAAQELDGQKLPSPHPVLSMFKLASPSAPPAAAAE</sequence>